<dbReference type="Gene3D" id="3.30.70.100">
    <property type="match status" value="1"/>
</dbReference>
<dbReference type="EMBL" id="WUXR01000002">
    <property type="protein sequence ID" value="MBM4565177.1"/>
    <property type="molecule type" value="Genomic_DNA"/>
</dbReference>
<comment type="caution">
    <text evidence="2">The sequence shown here is derived from an EMBL/GenBank/DDBJ whole genome shotgun (WGS) entry which is preliminary data.</text>
</comment>
<dbReference type="SUPFAM" id="SSF54909">
    <property type="entry name" value="Dimeric alpha+beta barrel"/>
    <property type="match status" value="1"/>
</dbReference>
<feature type="domain" description="EthD" evidence="1">
    <location>
        <begin position="14"/>
        <end position="89"/>
    </location>
</feature>
<dbReference type="RefSeq" id="WP_005515996.1">
    <property type="nucleotide sequence ID" value="NZ_AP024189.1"/>
</dbReference>
<dbReference type="Pfam" id="PF07110">
    <property type="entry name" value="EthD"/>
    <property type="match status" value="1"/>
</dbReference>
<evidence type="ECO:0000313" key="3">
    <source>
        <dbReference type="EMBL" id="NKT80153.1"/>
    </source>
</evidence>
<reference evidence="3" key="2">
    <citation type="journal article" date="2020" name="Environ. Microbiol.">
        <title>The novel and transferable erm(51) gene confers Macrolides, Lincosamides, and Streptogramins B (MLSB) resistance to clonal Rhodococcus equi in the environment.</title>
        <authorList>
            <person name="Huber L."/>
            <person name="Giguere S."/>
            <person name="Slovis N.M."/>
            <person name="Alvarez-Narvaez S."/>
            <person name="Hart K.A."/>
            <person name="Greiter M."/>
            <person name="Morris E.R.A."/>
            <person name="Cohen N.D."/>
        </authorList>
    </citation>
    <scope>NUCLEOTIDE SEQUENCE</scope>
    <source>
        <strain evidence="3">Lh_116_1</strain>
        <strain evidence="4">Lh_16_1</strain>
    </source>
</reference>
<evidence type="ECO:0000313" key="5">
    <source>
        <dbReference type="Proteomes" id="UP000808906"/>
    </source>
</evidence>
<dbReference type="Proteomes" id="UP000808906">
    <property type="component" value="Unassembled WGS sequence"/>
</dbReference>
<evidence type="ECO:0000259" key="1">
    <source>
        <dbReference type="Pfam" id="PF07110"/>
    </source>
</evidence>
<evidence type="ECO:0000313" key="4">
    <source>
        <dbReference type="EMBL" id="NKW41308.1"/>
    </source>
</evidence>
<dbReference type="PANTHER" id="PTHR40260:SF2">
    <property type="entry name" value="BLR8190 PROTEIN"/>
    <property type="match status" value="1"/>
</dbReference>
<dbReference type="EMBL" id="WVDC01000001">
    <property type="protein sequence ID" value="NKW41308.1"/>
    <property type="molecule type" value="Genomic_DNA"/>
</dbReference>
<dbReference type="AlphaFoldDB" id="A0A9Q2SSL6"/>
<accession>A0A9Q2SSL6</accession>
<dbReference type="PANTHER" id="PTHR40260">
    <property type="entry name" value="BLR8190 PROTEIN"/>
    <property type="match status" value="1"/>
</dbReference>
<reference evidence="2" key="1">
    <citation type="submission" date="2019-11" db="EMBL/GenBank/DDBJ databases">
        <title>Spread of Macrolides and rifampicin resistant Rhodococcus equi in clinical isolates in the USA.</title>
        <authorList>
            <person name="Alvarez-Narvaez S."/>
            <person name="Huber L."/>
            <person name="Cohen N.D."/>
            <person name="Slovis N."/>
            <person name="Greiter M."/>
            <person name="Giguere S."/>
            <person name="Hart K."/>
        </authorList>
    </citation>
    <scope>NUCLEOTIDE SEQUENCE</scope>
    <source>
        <strain evidence="2">Lh_17</strain>
    </source>
</reference>
<dbReference type="InterPro" id="IPR009799">
    <property type="entry name" value="EthD_dom"/>
</dbReference>
<organism evidence="2 5">
    <name type="scientific">Rhodococcus hoagii</name>
    <name type="common">Corynebacterium equii</name>
    <dbReference type="NCBI Taxonomy" id="43767"/>
    <lineage>
        <taxon>Bacteria</taxon>
        <taxon>Bacillati</taxon>
        <taxon>Actinomycetota</taxon>
        <taxon>Actinomycetes</taxon>
        <taxon>Mycobacteriales</taxon>
        <taxon>Nocardiaceae</taxon>
        <taxon>Prescottella</taxon>
    </lineage>
</organism>
<dbReference type="Proteomes" id="UP000608063">
    <property type="component" value="Unassembled WGS sequence"/>
</dbReference>
<name>A0A9Q2SSL6_RHOHA</name>
<dbReference type="NCBIfam" id="TIGR02118">
    <property type="entry name" value="EthD family reductase"/>
    <property type="match status" value="1"/>
</dbReference>
<dbReference type="EMBL" id="WVBC01000032">
    <property type="protein sequence ID" value="NKT80153.1"/>
    <property type="molecule type" value="Genomic_DNA"/>
</dbReference>
<dbReference type="InterPro" id="IPR011008">
    <property type="entry name" value="Dimeric_a/b-barrel"/>
</dbReference>
<protein>
    <submittedName>
        <fullName evidence="2">EthD family reductase</fullName>
    </submittedName>
</protein>
<proteinExistence type="predicted"/>
<sequence length="104" mass="11385">MTGQIVVCYGTPDDPAAFDEHYRNIHVPLAGRIPRLSGFTWGKCSSLDGTAPVFYAVAYLRFDTEPDMQAALASAEMKAASRDVADFATGGVRMYIQHIESPDR</sequence>
<dbReference type="Proteomes" id="UP000603463">
    <property type="component" value="Unassembled WGS sequence"/>
</dbReference>
<gene>
    <name evidence="2" type="ORF">GS441_06950</name>
    <name evidence="3" type="ORF">GS882_18870</name>
    <name evidence="4" type="ORF">GS947_06675</name>
</gene>
<dbReference type="GO" id="GO:0016491">
    <property type="term" value="F:oxidoreductase activity"/>
    <property type="evidence" value="ECO:0007669"/>
    <property type="project" value="InterPro"/>
</dbReference>
<evidence type="ECO:0000313" key="2">
    <source>
        <dbReference type="EMBL" id="MBM4565177.1"/>
    </source>
</evidence>